<dbReference type="Pfam" id="PF20638">
    <property type="entry name" value="ATG5_UblA"/>
    <property type="match status" value="1"/>
</dbReference>
<sequence>MSLQIEDYTGAIPVIISLSDTDCSVQEKPAPLMYVLPRTSVLMAVRTEVQNYFSAFTVAKADSTPLVWLTCKGEPVPWQYPVGAIKDSINASVIAGLCEPAKKFITTSTDTIKDTLASPAELYPTVFALPLTLEARITCLATEKPFSIPCPGQEDAASRRNGEQAVSEYLKQVMKGTFSLMYGSIKALMDTRSEVINDVLSLATCTSTGDPFIRALRAYNDRVAGLRRVTGEPQNIALMLNVPLGKNPLHFALFRVPTMIGSLYDEKTSVGEQNEEVVPSGNDNNNNNNNNNNSSMDLNKEHVGSTKPKISVLEMPFGEVIWRALLEPYLMWRKFHGRNDDGTSGANSNSNNANNDANDISDDSASTLLPCSAPILRALTPFYRGLEDKSSSSSTLYSGTESLVREFIAAADATDEEKMIHVVLPSLPRRKRRLSFMLQGLQPPLQTPVGYLLERFTSADGRLYVTLVTL</sequence>
<proteinExistence type="inferred from homology"/>
<feature type="compositionally biased region" description="Low complexity" evidence="2">
    <location>
        <begin position="282"/>
        <end position="293"/>
    </location>
</feature>
<comment type="caution">
    <text evidence="5">The sequence shown here is derived from an EMBL/GenBank/DDBJ whole genome shotgun (WGS) entry which is preliminary data.</text>
</comment>
<dbReference type="PANTHER" id="PTHR13040:SF2">
    <property type="entry name" value="AUTOPHAGY PROTEIN 5"/>
    <property type="match status" value="1"/>
</dbReference>
<evidence type="ECO:0000256" key="2">
    <source>
        <dbReference type="SAM" id="MobiDB-lite"/>
    </source>
</evidence>
<feature type="domain" description="Autophagy protein ATG5 UblB" evidence="3">
    <location>
        <begin position="418"/>
        <end position="467"/>
    </location>
</feature>
<protein>
    <recommendedName>
        <fullName evidence="1">Autophagy protein 5</fullName>
    </recommendedName>
</protein>
<feature type="domain" description="Autophagy protein ATG5 UblA" evidence="4">
    <location>
        <begin position="9"/>
        <end position="90"/>
    </location>
</feature>
<evidence type="ECO:0000313" key="6">
    <source>
        <dbReference type="Proteomes" id="UP000192257"/>
    </source>
</evidence>
<dbReference type="InterPro" id="IPR048939">
    <property type="entry name" value="ATG5_UblA"/>
</dbReference>
<dbReference type="GO" id="GO:0005776">
    <property type="term" value="C:autophagosome"/>
    <property type="evidence" value="ECO:0007669"/>
    <property type="project" value="TreeGrafter"/>
</dbReference>
<keyword evidence="6" id="KW-1185">Reference proteome</keyword>
<dbReference type="GO" id="GO:0044233">
    <property type="term" value="C:mitochondria-associated endoplasmic reticulum membrane contact site"/>
    <property type="evidence" value="ECO:0007669"/>
    <property type="project" value="TreeGrafter"/>
</dbReference>
<dbReference type="GO" id="GO:0061908">
    <property type="term" value="C:phagophore"/>
    <property type="evidence" value="ECO:0007669"/>
    <property type="project" value="TreeGrafter"/>
</dbReference>
<dbReference type="Pfam" id="PF04106">
    <property type="entry name" value="ATG5_UblB"/>
    <property type="match status" value="1"/>
</dbReference>
<dbReference type="OrthoDB" id="272162at2759"/>
<keyword evidence="1" id="KW-0072">Autophagy</keyword>
<dbReference type="GO" id="GO:0019776">
    <property type="term" value="F:Atg8-family ligase activity"/>
    <property type="evidence" value="ECO:0007669"/>
    <property type="project" value="TreeGrafter"/>
</dbReference>
<name>A0A1X0P2Q3_9TRYP</name>
<accession>A0A1X0P2Q3</accession>
<dbReference type="AlphaFoldDB" id="A0A1X0P2Q3"/>
<dbReference type="GO" id="GO:0034045">
    <property type="term" value="C:phagophore assembly site membrane"/>
    <property type="evidence" value="ECO:0007669"/>
    <property type="project" value="UniProtKB-SubCell"/>
</dbReference>
<dbReference type="GO" id="GO:0006995">
    <property type="term" value="P:cellular response to nitrogen starvation"/>
    <property type="evidence" value="ECO:0007669"/>
    <property type="project" value="TreeGrafter"/>
</dbReference>
<evidence type="ECO:0000259" key="3">
    <source>
        <dbReference type="Pfam" id="PF04106"/>
    </source>
</evidence>
<dbReference type="Gene3D" id="3.10.20.620">
    <property type="match status" value="1"/>
</dbReference>
<comment type="subunit">
    <text evidence="1">Conjugated with ATG12.</text>
</comment>
<keyword evidence="1" id="KW-0472">Membrane</keyword>
<reference evidence="5 6" key="1">
    <citation type="submission" date="2017-03" db="EMBL/GenBank/DDBJ databases">
        <title>An alternative strategy for trypanosome survival in the mammalian bloodstream revealed through genome and transcriptome analysis of the ubiquitous bovine parasite Trypanosoma (Megatrypanum) theileri.</title>
        <authorList>
            <person name="Kelly S."/>
            <person name="Ivens A."/>
            <person name="Mott A."/>
            <person name="O'Neill E."/>
            <person name="Emms D."/>
            <person name="Macleod O."/>
            <person name="Voorheis P."/>
            <person name="Matthews J."/>
            <person name="Matthews K."/>
            <person name="Carrington M."/>
        </authorList>
    </citation>
    <scope>NUCLEOTIDE SEQUENCE [LARGE SCALE GENOMIC DNA]</scope>
    <source>
        <strain evidence="5">Edinburgh</strain>
    </source>
</reference>
<dbReference type="InterPro" id="IPR042527">
    <property type="entry name" value="Atg5_UblA_dom_sf"/>
</dbReference>
<dbReference type="Proteomes" id="UP000192257">
    <property type="component" value="Unassembled WGS sequence"/>
</dbReference>
<dbReference type="InterPro" id="IPR048318">
    <property type="entry name" value="ATG5_UblB"/>
</dbReference>
<keyword evidence="1" id="KW-1017">Isopeptide bond</keyword>
<dbReference type="PANTHER" id="PTHR13040">
    <property type="entry name" value="AUTOPHAGY PROTEIN 5"/>
    <property type="match status" value="1"/>
</dbReference>
<dbReference type="GeneID" id="39983623"/>
<evidence type="ECO:0000256" key="1">
    <source>
        <dbReference type="RuleBase" id="RU361202"/>
    </source>
</evidence>
<dbReference type="RefSeq" id="XP_028885039.1">
    <property type="nucleotide sequence ID" value="XM_029023843.1"/>
</dbReference>
<dbReference type="InterPro" id="IPR007239">
    <property type="entry name" value="Atg5"/>
</dbReference>
<comment type="subcellular location">
    <subcellularLocation>
        <location evidence="1">Preautophagosomal structure membrane</location>
        <topology evidence="1">Peripheral membrane protein</topology>
    </subcellularLocation>
</comment>
<comment type="similarity">
    <text evidence="1">Belongs to the ATG5 family.</text>
</comment>
<dbReference type="Gene3D" id="3.10.20.90">
    <property type="entry name" value="Phosphatidylinositol 3-kinase Catalytic Subunit, Chain A, domain 1"/>
    <property type="match status" value="1"/>
</dbReference>
<dbReference type="VEuPathDB" id="TriTrypDB:TM35_000073970"/>
<evidence type="ECO:0000259" key="4">
    <source>
        <dbReference type="Pfam" id="PF20638"/>
    </source>
</evidence>
<dbReference type="GO" id="GO:0034274">
    <property type="term" value="C:Atg12-Atg5-Atg16 complex"/>
    <property type="evidence" value="ECO:0007669"/>
    <property type="project" value="TreeGrafter"/>
</dbReference>
<dbReference type="GO" id="GO:0000422">
    <property type="term" value="P:autophagy of mitochondrion"/>
    <property type="evidence" value="ECO:0007669"/>
    <property type="project" value="TreeGrafter"/>
</dbReference>
<evidence type="ECO:0000313" key="5">
    <source>
        <dbReference type="EMBL" id="ORC90973.1"/>
    </source>
</evidence>
<keyword evidence="1" id="KW-0832">Ubl conjugation</keyword>
<gene>
    <name evidence="5" type="ORF">TM35_000073970</name>
</gene>
<organism evidence="5 6">
    <name type="scientific">Trypanosoma theileri</name>
    <dbReference type="NCBI Taxonomy" id="67003"/>
    <lineage>
        <taxon>Eukaryota</taxon>
        <taxon>Discoba</taxon>
        <taxon>Euglenozoa</taxon>
        <taxon>Kinetoplastea</taxon>
        <taxon>Metakinetoplastina</taxon>
        <taxon>Trypanosomatida</taxon>
        <taxon>Trypanosomatidae</taxon>
        <taxon>Trypanosoma</taxon>
    </lineage>
</organism>
<comment type="function">
    <text evidence="1">Involved in autophagic vesicle formation.</text>
</comment>
<dbReference type="EMBL" id="NBCO01000007">
    <property type="protein sequence ID" value="ORC90973.1"/>
    <property type="molecule type" value="Genomic_DNA"/>
</dbReference>
<feature type="region of interest" description="Disordered" evidence="2">
    <location>
        <begin position="270"/>
        <end position="303"/>
    </location>
</feature>
<dbReference type="GO" id="GO:0034727">
    <property type="term" value="P:piecemeal microautophagy of the nucleus"/>
    <property type="evidence" value="ECO:0007669"/>
    <property type="project" value="TreeGrafter"/>
</dbReference>